<proteinExistence type="predicted"/>
<gene>
    <name evidence="1" type="primary">PHT1-10</name>
    <name evidence="1" type="ORF">CFP56_033448</name>
</gene>
<keyword evidence="2" id="KW-1185">Reference proteome</keyword>
<protein>
    <submittedName>
        <fullName evidence="1">Inorganic phosphate transporter 1-10</fullName>
    </submittedName>
</protein>
<reference evidence="1 2" key="1">
    <citation type="journal article" date="2018" name="Sci. Data">
        <title>The draft genome sequence of cork oak.</title>
        <authorList>
            <person name="Ramos A.M."/>
            <person name="Usie A."/>
            <person name="Barbosa P."/>
            <person name="Barros P.M."/>
            <person name="Capote T."/>
            <person name="Chaves I."/>
            <person name="Simoes F."/>
            <person name="Abreu I."/>
            <person name="Carrasquinho I."/>
            <person name="Faro C."/>
            <person name="Guimaraes J.B."/>
            <person name="Mendonca D."/>
            <person name="Nobrega F."/>
            <person name="Rodrigues L."/>
            <person name="Saibo N.J.M."/>
            <person name="Varela M.C."/>
            <person name="Egas C."/>
            <person name="Matos J."/>
            <person name="Miguel C.M."/>
            <person name="Oliveira M.M."/>
            <person name="Ricardo C.P."/>
            <person name="Goncalves S."/>
        </authorList>
    </citation>
    <scope>NUCLEOTIDE SEQUENCE [LARGE SCALE GENOMIC DNA]</scope>
    <source>
        <strain evidence="2">cv. HL8</strain>
    </source>
</reference>
<comment type="caution">
    <text evidence="1">The sequence shown here is derived from an EMBL/GenBank/DDBJ whole genome shotgun (WGS) entry which is preliminary data.</text>
</comment>
<evidence type="ECO:0000313" key="2">
    <source>
        <dbReference type="Proteomes" id="UP000237347"/>
    </source>
</evidence>
<dbReference type="AlphaFoldDB" id="A0AAW0LRJ6"/>
<dbReference type="Proteomes" id="UP000237347">
    <property type="component" value="Unassembled WGS sequence"/>
</dbReference>
<evidence type="ECO:0000313" key="1">
    <source>
        <dbReference type="EMBL" id="KAK7854132.1"/>
    </source>
</evidence>
<name>A0AAW0LRJ6_QUESU</name>
<accession>A0AAW0LRJ6</accession>
<organism evidence="1 2">
    <name type="scientific">Quercus suber</name>
    <name type="common">Cork oak</name>
    <dbReference type="NCBI Taxonomy" id="58331"/>
    <lineage>
        <taxon>Eukaryota</taxon>
        <taxon>Viridiplantae</taxon>
        <taxon>Streptophyta</taxon>
        <taxon>Embryophyta</taxon>
        <taxon>Tracheophyta</taxon>
        <taxon>Spermatophyta</taxon>
        <taxon>Magnoliopsida</taxon>
        <taxon>eudicotyledons</taxon>
        <taxon>Gunneridae</taxon>
        <taxon>Pentapetalae</taxon>
        <taxon>rosids</taxon>
        <taxon>fabids</taxon>
        <taxon>Fagales</taxon>
        <taxon>Fagaceae</taxon>
        <taxon>Quercus</taxon>
    </lineage>
</organism>
<sequence length="65" mass="7409">MDIFTNHALKNARTQYYHFKGTIIAGMGLLTDAYDFFSIPLVMIRTHQKDLLRGKHLSPTSMGSH</sequence>
<dbReference type="EMBL" id="PKMF04000058">
    <property type="protein sequence ID" value="KAK7854132.1"/>
    <property type="molecule type" value="Genomic_DNA"/>
</dbReference>